<protein>
    <submittedName>
        <fullName evidence="6">Transketolase</fullName>
    </submittedName>
</protein>
<dbReference type="EMBL" id="JACFOF010000007">
    <property type="protein sequence ID" value="MBW7953820.1"/>
    <property type="molecule type" value="Genomic_DNA"/>
</dbReference>
<keyword evidence="4" id="KW-0812">Transmembrane</keyword>
<dbReference type="Proteomes" id="UP000781173">
    <property type="component" value="Unassembled WGS sequence"/>
</dbReference>
<feature type="domain" description="Transketolase N-terminal" evidence="5">
    <location>
        <begin position="10"/>
        <end position="265"/>
    </location>
</feature>
<gene>
    <name evidence="6" type="ORF">H3C67_03455</name>
</gene>
<comment type="cofactor">
    <cofactor evidence="1">
        <name>thiamine diphosphate</name>
        <dbReference type="ChEBI" id="CHEBI:58937"/>
    </cofactor>
</comment>
<dbReference type="Gene3D" id="3.40.50.970">
    <property type="match status" value="1"/>
</dbReference>
<dbReference type="PANTHER" id="PTHR47514">
    <property type="entry name" value="TRANSKETOLASE N-TERMINAL SECTION-RELATED"/>
    <property type="match status" value="1"/>
</dbReference>
<evidence type="ECO:0000259" key="5">
    <source>
        <dbReference type="Pfam" id="PF00456"/>
    </source>
</evidence>
<evidence type="ECO:0000256" key="1">
    <source>
        <dbReference type="ARBA" id="ARBA00001964"/>
    </source>
</evidence>
<feature type="transmembrane region" description="Helical" evidence="4">
    <location>
        <begin position="21"/>
        <end position="44"/>
    </location>
</feature>
<keyword evidence="4" id="KW-1133">Transmembrane helix</keyword>
<reference evidence="6" key="1">
    <citation type="journal article" date="2022" name="ISME J.">
        <title>A general approach to explore prokaryotic protein glycosylation reveals the unique surface layer modulation of an anammox bacterium.</title>
        <authorList>
            <person name="Pabst M."/>
            <person name="Grouzdev D.S."/>
            <person name="Lawson C.E."/>
            <person name="Kleikamp H.B.C."/>
            <person name="de Ram C."/>
            <person name="Louwen R."/>
            <person name="Lin Y.M."/>
            <person name="Lucker S."/>
            <person name="van Loosdrecht M.C.M."/>
            <person name="Laureni M."/>
        </authorList>
    </citation>
    <scope>NUCLEOTIDE SEQUENCE</scope>
    <source>
        <strain evidence="6">BROCD043</strain>
    </source>
</reference>
<keyword evidence="3" id="KW-0786">Thiamine pyrophosphate</keyword>
<dbReference type="AlphaFoldDB" id="A0A952DVU6"/>
<dbReference type="InterPro" id="IPR029061">
    <property type="entry name" value="THDP-binding"/>
</dbReference>
<dbReference type="Pfam" id="PF00456">
    <property type="entry name" value="Transketolase_N"/>
    <property type="match status" value="1"/>
</dbReference>
<comment type="similarity">
    <text evidence="2">Belongs to the transketolase family.</text>
</comment>
<name>A0A952DVU6_9BACT</name>
<dbReference type="PANTHER" id="PTHR47514:SF1">
    <property type="entry name" value="TRANSKETOLASE N-TERMINAL SECTION-RELATED"/>
    <property type="match status" value="1"/>
</dbReference>
<dbReference type="SUPFAM" id="SSF52518">
    <property type="entry name" value="Thiamin diphosphate-binding fold (THDP-binding)"/>
    <property type="match status" value="1"/>
</dbReference>
<evidence type="ECO:0000313" key="6">
    <source>
        <dbReference type="EMBL" id="MBW7953820.1"/>
    </source>
</evidence>
<evidence type="ECO:0000256" key="2">
    <source>
        <dbReference type="ARBA" id="ARBA00007131"/>
    </source>
</evidence>
<evidence type="ECO:0000256" key="4">
    <source>
        <dbReference type="SAM" id="Phobius"/>
    </source>
</evidence>
<accession>A0A952DVU6</accession>
<dbReference type="InterPro" id="IPR005474">
    <property type="entry name" value="Transketolase_N"/>
</dbReference>
<keyword evidence="4" id="KW-0472">Membrane</keyword>
<organism evidence="6 7">
    <name type="scientific">Candidatus Dojkabacteria bacterium</name>
    <dbReference type="NCBI Taxonomy" id="2099670"/>
    <lineage>
        <taxon>Bacteria</taxon>
        <taxon>Candidatus Dojkabacteria</taxon>
    </lineage>
</organism>
<sequence>MNLDELTQKAKNIRKNILTMLSVAGSGHTGGSMGIADILTYLYFSEMRVNPQDPQMPERDRFVLSAAHMAPALYASLAEAGFFPQDELLSLRRMGSRMQGHTVRNMTIGVETTGGSLGQGVSIACGMAAAAKIDHKDWRVFCVLGDGESNEGSVWEAALFAAKFELDNLIFIIDRNNIQLSGNAEDIMPMTPMADKWKAFNWQTIECNGHDYQDIATAFLKAKEEKHRPTCIIANTVPGKGVSFIENKWEWHGKVPNEEQLKTALLELGN</sequence>
<evidence type="ECO:0000313" key="7">
    <source>
        <dbReference type="Proteomes" id="UP000781173"/>
    </source>
</evidence>
<evidence type="ECO:0000256" key="3">
    <source>
        <dbReference type="ARBA" id="ARBA00023052"/>
    </source>
</evidence>
<proteinExistence type="inferred from homology"/>
<comment type="caution">
    <text evidence="6">The sequence shown here is derived from an EMBL/GenBank/DDBJ whole genome shotgun (WGS) entry which is preliminary data.</text>
</comment>
<dbReference type="CDD" id="cd02012">
    <property type="entry name" value="TPP_TK"/>
    <property type="match status" value="1"/>
</dbReference>